<evidence type="ECO:0000313" key="1">
    <source>
        <dbReference type="EMBL" id="KAJ6990205.1"/>
    </source>
</evidence>
<evidence type="ECO:0000313" key="2">
    <source>
        <dbReference type="Proteomes" id="UP001164929"/>
    </source>
</evidence>
<dbReference type="EMBL" id="JAQIZT010000007">
    <property type="protein sequence ID" value="KAJ6990205.1"/>
    <property type="molecule type" value="Genomic_DNA"/>
</dbReference>
<accession>A0AAD6QGY0</accession>
<reference evidence="1" key="1">
    <citation type="journal article" date="2023" name="Mol. Ecol. Resour.">
        <title>Chromosome-level genome assembly of a triploid poplar Populus alba 'Berolinensis'.</title>
        <authorList>
            <person name="Chen S."/>
            <person name="Yu Y."/>
            <person name="Wang X."/>
            <person name="Wang S."/>
            <person name="Zhang T."/>
            <person name="Zhou Y."/>
            <person name="He R."/>
            <person name="Meng N."/>
            <person name="Wang Y."/>
            <person name="Liu W."/>
            <person name="Liu Z."/>
            <person name="Liu J."/>
            <person name="Guo Q."/>
            <person name="Huang H."/>
            <person name="Sederoff R.R."/>
            <person name="Wang G."/>
            <person name="Qu G."/>
            <person name="Chen S."/>
        </authorList>
    </citation>
    <scope>NUCLEOTIDE SEQUENCE</scope>
    <source>
        <strain evidence="1">SC-2020</strain>
    </source>
</reference>
<organism evidence="1 2">
    <name type="scientific">Populus alba x Populus x berolinensis</name>
    <dbReference type="NCBI Taxonomy" id="444605"/>
    <lineage>
        <taxon>Eukaryota</taxon>
        <taxon>Viridiplantae</taxon>
        <taxon>Streptophyta</taxon>
        <taxon>Embryophyta</taxon>
        <taxon>Tracheophyta</taxon>
        <taxon>Spermatophyta</taxon>
        <taxon>Magnoliopsida</taxon>
        <taxon>eudicotyledons</taxon>
        <taxon>Gunneridae</taxon>
        <taxon>Pentapetalae</taxon>
        <taxon>rosids</taxon>
        <taxon>fabids</taxon>
        <taxon>Malpighiales</taxon>
        <taxon>Salicaceae</taxon>
        <taxon>Saliceae</taxon>
        <taxon>Populus</taxon>
    </lineage>
</organism>
<gene>
    <name evidence="1" type="ORF">NC653_018672</name>
</gene>
<sequence>MGLYHSIQSFLFYIYIYISLKSKSLEPICMLLLMLEGLKRRGANRSGPISFLSIGPHLQQVMTVTYRSITGFFLGHLSYPSNCMWREEGNFLYIVQLGDSA</sequence>
<proteinExistence type="predicted"/>
<protein>
    <submittedName>
        <fullName evidence="1">Uncharacterized protein</fullName>
    </submittedName>
</protein>
<dbReference type="AlphaFoldDB" id="A0AAD6QGY0"/>
<comment type="caution">
    <text evidence="1">The sequence shown here is derived from an EMBL/GenBank/DDBJ whole genome shotgun (WGS) entry which is preliminary data.</text>
</comment>
<keyword evidence="2" id="KW-1185">Reference proteome</keyword>
<name>A0AAD6QGY0_9ROSI</name>
<dbReference type="Proteomes" id="UP001164929">
    <property type="component" value="Chromosome 7"/>
</dbReference>